<feature type="compositionally biased region" description="Basic and acidic residues" evidence="1">
    <location>
        <begin position="261"/>
        <end position="286"/>
    </location>
</feature>
<feature type="compositionally biased region" description="Basic and acidic residues" evidence="1">
    <location>
        <begin position="108"/>
        <end position="128"/>
    </location>
</feature>
<feature type="region of interest" description="Disordered" evidence="1">
    <location>
        <begin position="951"/>
        <end position="971"/>
    </location>
</feature>
<protein>
    <submittedName>
        <fullName evidence="2">Uncharacterized protein</fullName>
    </submittedName>
</protein>
<feature type="compositionally biased region" description="Basic and acidic residues" evidence="1">
    <location>
        <begin position="1412"/>
        <end position="1428"/>
    </location>
</feature>
<feature type="compositionally biased region" description="Basic and acidic residues" evidence="1">
    <location>
        <begin position="446"/>
        <end position="457"/>
    </location>
</feature>
<feature type="compositionally biased region" description="Basic and acidic residues" evidence="1">
    <location>
        <begin position="1086"/>
        <end position="1095"/>
    </location>
</feature>
<feature type="compositionally biased region" description="Basic and acidic residues" evidence="1">
    <location>
        <begin position="138"/>
        <end position="179"/>
    </location>
</feature>
<feature type="region of interest" description="Disordered" evidence="1">
    <location>
        <begin position="615"/>
        <end position="682"/>
    </location>
</feature>
<feature type="region of interest" description="Disordered" evidence="1">
    <location>
        <begin position="1086"/>
        <end position="1120"/>
    </location>
</feature>
<reference evidence="2 3" key="1">
    <citation type="submission" date="2024-05" db="EMBL/GenBank/DDBJ databases">
        <title>Genome sequencing and assembly of Indian major carp, Cirrhinus mrigala (Hamilton, 1822).</title>
        <authorList>
            <person name="Mohindra V."/>
            <person name="Chowdhury L.M."/>
            <person name="Lal K."/>
            <person name="Jena J.K."/>
        </authorList>
    </citation>
    <scope>NUCLEOTIDE SEQUENCE [LARGE SCALE GENOMIC DNA]</scope>
    <source>
        <strain evidence="2">CM1030</strain>
        <tissue evidence="2">Blood</tissue>
    </source>
</reference>
<feature type="compositionally biased region" description="Basic and acidic residues" evidence="1">
    <location>
        <begin position="707"/>
        <end position="743"/>
    </location>
</feature>
<evidence type="ECO:0000256" key="1">
    <source>
        <dbReference type="SAM" id="MobiDB-lite"/>
    </source>
</evidence>
<feature type="region of interest" description="Disordered" evidence="1">
    <location>
        <begin position="446"/>
        <end position="512"/>
    </location>
</feature>
<organism evidence="2 3">
    <name type="scientific">Cirrhinus mrigala</name>
    <name type="common">Mrigala</name>
    <dbReference type="NCBI Taxonomy" id="683832"/>
    <lineage>
        <taxon>Eukaryota</taxon>
        <taxon>Metazoa</taxon>
        <taxon>Chordata</taxon>
        <taxon>Craniata</taxon>
        <taxon>Vertebrata</taxon>
        <taxon>Euteleostomi</taxon>
        <taxon>Actinopterygii</taxon>
        <taxon>Neopterygii</taxon>
        <taxon>Teleostei</taxon>
        <taxon>Ostariophysi</taxon>
        <taxon>Cypriniformes</taxon>
        <taxon>Cyprinidae</taxon>
        <taxon>Labeoninae</taxon>
        <taxon>Labeonini</taxon>
        <taxon>Cirrhinus</taxon>
    </lineage>
</organism>
<dbReference type="Proteomes" id="UP001529510">
    <property type="component" value="Unassembled WGS sequence"/>
</dbReference>
<evidence type="ECO:0000313" key="3">
    <source>
        <dbReference type="Proteomes" id="UP001529510"/>
    </source>
</evidence>
<feature type="compositionally biased region" description="Basic and acidic residues" evidence="1">
    <location>
        <begin position="466"/>
        <end position="477"/>
    </location>
</feature>
<feature type="compositionally biased region" description="Basic and acidic residues" evidence="1">
    <location>
        <begin position="327"/>
        <end position="342"/>
    </location>
</feature>
<feature type="region of interest" description="Disordered" evidence="1">
    <location>
        <begin position="707"/>
        <end position="861"/>
    </location>
</feature>
<feature type="compositionally biased region" description="Polar residues" evidence="1">
    <location>
        <begin position="960"/>
        <end position="969"/>
    </location>
</feature>
<feature type="region of interest" description="Disordered" evidence="1">
    <location>
        <begin position="1388"/>
        <end position="1443"/>
    </location>
</feature>
<evidence type="ECO:0000313" key="2">
    <source>
        <dbReference type="EMBL" id="KAL0180432.1"/>
    </source>
</evidence>
<feature type="compositionally biased region" description="Basic and acidic residues" evidence="1">
    <location>
        <begin position="498"/>
        <end position="512"/>
    </location>
</feature>
<keyword evidence="3" id="KW-1185">Reference proteome</keyword>
<feature type="compositionally biased region" description="Basic and acidic residues" evidence="1">
    <location>
        <begin position="773"/>
        <end position="795"/>
    </location>
</feature>
<gene>
    <name evidence="2" type="ORF">M9458_025874</name>
</gene>
<feature type="compositionally biased region" description="Basic and acidic residues" evidence="1">
    <location>
        <begin position="539"/>
        <end position="574"/>
    </location>
</feature>
<feature type="compositionally biased region" description="Basic and acidic residues" evidence="1">
    <location>
        <begin position="667"/>
        <end position="682"/>
    </location>
</feature>
<dbReference type="EMBL" id="JAMKFB020000012">
    <property type="protein sequence ID" value="KAL0180432.1"/>
    <property type="molecule type" value="Genomic_DNA"/>
</dbReference>
<name>A0ABD0Q3A1_CIRMR</name>
<feature type="compositionally biased region" description="Acidic residues" evidence="1">
    <location>
        <begin position="816"/>
        <end position="838"/>
    </location>
</feature>
<feature type="region of interest" description="Disordered" evidence="1">
    <location>
        <begin position="539"/>
        <end position="590"/>
    </location>
</feature>
<proteinExistence type="predicted"/>
<feature type="region of interest" description="Disordered" evidence="1">
    <location>
        <begin position="369"/>
        <end position="419"/>
    </location>
</feature>
<feature type="region of interest" description="Disordered" evidence="1">
    <location>
        <begin position="1006"/>
        <end position="1070"/>
    </location>
</feature>
<feature type="non-terminal residue" evidence="2">
    <location>
        <position position="1"/>
    </location>
</feature>
<feature type="compositionally biased region" description="Basic and acidic residues" evidence="1">
    <location>
        <begin position="615"/>
        <end position="626"/>
    </location>
</feature>
<sequence>YLRPEVTEDRNQSVRARADDIDLKSAVKQIDREVKANNSDNEGKKTHQNDSTEVKCSPSRVRAQAAAAQWQNTDVVTDDNSDKLLVDTTKKQPYHCAMWSTGTDTDNEERTGVAHAEKEAVSSDEAEKVYVNSDCEERETAQELEETGKTEQKRGDNGEKEERDPNDEDEKRSKRREDADNADLTVRYEQEAEWEKPLNMRDHGKTERIAGFKHADEHLFGEKEKTVDQKDQEKAGNDEEQGLDSQDLLPQMKPFTEEADGFSKPKRQEVTTKYSDDIADVSKNEVEDMTPETGSATEQDKERATANELEESGQLEPKVGDSEVEECDRNHEDEKCDMTREDLENANVMVQSELYGRDVKQEKHISLMHHAETGDVGGLKHADEHPVDEKEKHVVDQKDREMTENDEGQGTASPVQDLLPQMEYFTEEEADDLSELERQDIITKYSDEIADISKNEVEDMTPEIRSATEQERDKESATELEESGQLEPKVGDNEVEECDRNHEDEKCDMTREDLENANVMVQSELYGRDVKQEKHISLMHHAETGDVGGLKHADEHPVDEKKKHVVDQKDREMTENDEGQGTASPDLLPQMEYFTEEEADDLSELERQDIITKYSDEIADVSKNEVEDMTPETGSATEQDKESATANELEESGQLEPKVGDSEVEECDRNHEDEKCDMTREDLENANVMVQSELYGRDVKQEKHISLMHHAETGDVGGLKHADEHPVDEKEKHVVDQKDREMTENDEGQGTASPDLLPQMEYFTEEEADDLSELERQDIITKYSDEIADVSKNEVEDMTPEIGSATEQEQDKESATELEESGQLEQKDDDSENDEDQETASPVQDLLPQMEYFTEESDDLAKPERLKLMEKYSDEIDEFSKKGVEEMMLGTELDEDTTESEKDVTKYELTESVETLQRVYEDLSEKNAPNNEPELKMTTVDETVDALEDTLLSDSKQDTSENTPETGTGSPVVAVKTEVVFSDLTVCEFPGELRKGPETALAETDLGCFEEIKTNPRDPQTPAEERAEREAVVACSDEDSETLKAFQTEQDTETVIESSGATENQEMDNTEVSLKEHAEFRTELIVETTETKISSEDEEAEDFETESRSPIVRNVTLQPHELLEFTEGQCKSSGGTMDPFNEAQGDSSVSEFAGTAKIEHVAEDQTNVKPVSSLRTAEFLEDTLDLPGEEQEILETDVAKTALEYVEEIMNQVLQEMTETEPLVGLSTEEPGDAEYQGAAQCVSADAFVLEEDRKLLGETMDSRVEMETASSEVVKRNEQLVSSEAAEADGRHEQIQKSIAGETVSSSHEDWMEVSRPGMKRGFDQVSKDLPELKTGGKLDLYLQAIEDSSLDFTVQKARIAVKNPLVRPPKDPRKLLFKASLEPLVPQPSARGQKVEASAPRLGAGLPVLRKTEFGQKAREGGEAERTLQPQVHKQPSHCRS</sequence>
<feature type="region of interest" description="Disordered" evidence="1">
    <location>
        <begin position="32"/>
        <end position="74"/>
    </location>
</feature>
<feature type="region of interest" description="Disordered" evidence="1">
    <location>
        <begin position="99"/>
        <end position="342"/>
    </location>
</feature>
<feature type="compositionally biased region" description="Acidic residues" evidence="1">
    <location>
        <begin position="763"/>
        <end position="772"/>
    </location>
</feature>
<feature type="compositionally biased region" description="Polar residues" evidence="1">
    <location>
        <begin position="1045"/>
        <end position="1064"/>
    </location>
</feature>
<comment type="caution">
    <text evidence="2">The sequence shown here is derived from an EMBL/GenBank/DDBJ whole genome shotgun (WGS) entry which is preliminary data.</text>
</comment>
<feature type="compositionally biased region" description="Basic and acidic residues" evidence="1">
    <location>
        <begin position="369"/>
        <end position="403"/>
    </location>
</feature>
<accession>A0ABD0Q3A1</accession>
<feature type="compositionally biased region" description="Basic and acidic residues" evidence="1">
    <location>
        <begin position="186"/>
        <end position="237"/>
    </location>
</feature>
<feature type="compositionally biased region" description="Basic and acidic residues" evidence="1">
    <location>
        <begin position="32"/>
        <end position="53"/>
    </location>
</feature>